<reference evidence="11" key="1">
    <citation type="submission" date="2020-06" db="EMBL/GenBank/DDBJ databases">
        <title>Insight into the genomes of haloalkaliphilic bacilli from Kenyan soda lakes.</title>
        <authorList>
            <person name="Mwirichia R."/>
            <person name="Villamizar G.C."/>
            <person name="Poehlein A."/>
            <person name="Mugweru J."/>
            <person name="Kipnyargis A."/>
            <person name="Kiplimo D."/>
            <person name="Orwa P."/>
            <person name="Daniel R."/>
        </authorList>
    </citation>
    <scope>NUCLEOTIDE SEQUENCE</scope>
    <source>
        <strain evidence="11">B1096_S55</strain>
    </source>
</reference>
<dbReference type="PROSITE" id="PS50893">
    <property type="entry name" value="ABC_TRANSPORTER_2"/>
    <property type="match status" value="1"/>
</dbReference>
<keyword evidence="2 8" id="KW-0813">Transport</keyword>
<dbReference type="InterPro" id="IPR046342">
    <property type="entry name" value="CBS_dom_sf"/>
</dbReference>
<dbReference type="SUPFAM" id="SSF52540">
    <property type="entry name" value="P-loop containing nucleoside triphosphate hydrolases"/>
    <property type="match status" value="1"/>
</dbReference>
<dbReference type="GO" id="GO:0005886">
    <property type="term" value="C:plasma membrane"/>
    <property type="evidence" value="ECO:0007669"/>
    <property type="project" value="UniProtKB-SubCell"/>
</dbReference>
<dbReference type="NCBIfam" id="TIGR01186">
    <property type="entry name" value="proV"/>
    <property type="match status" value="1"/>
</dbReference>
<dbReference type="Gene3D" id="3.10.580.10">
    <property type="entry name" value="CBS-domain"/>
    <property type="match status" value="1"/>
</dbReference>
<evidence type="ECO:0000256" key="8">
    <source>
        <dbReference type="RuleBase" id="RU369116"/>
    </source>
</evidence>
<evidence type="ECO:0000256" key="6">
    <source>
        <dbReference type="ARBA" id="ARBA00023122"/>
    </source>
</evidence>
<evidence type="ECO:0000259" key="9">
    <source>
        <dbReference type="PROSITE" id="PS50893"/>
    </source>
</evidence>
<dbReference type="GO" id="GO:0015418">
    <property type="term" value="F:ABC-type quaternary ammonium compound transporting activity"/>
    <property type="evidence" value="ECO:0007669"/>
    <property type="project" value="UniProtKB-EC"/>
</dbReference>
<feature type="domain" description="CBS" evidence="10">
    <location>
        <begin position="381"/>
        <end position="440"/>
    </location>
</feature>
<dbReference type="InterPro" id="IPR027417">
    <property type="entry name" value="P-loop_NTPase"/>
</dbReference>
<dbReference type="InterPro" id="IPR003593">
    <property type="entry name" value="AAA+_ATPase"/>
</dbReference>
<comment type="subunit">
    <text evidence="8">The complex is probably composed of two ATP-binding proteins, two transmembrane proteins and a solute-binding protein.</text>
</comment>
<evidence type="ECO:0000256" key="5">
    <source>
        <dbReference type="ARBA" id="ARBA00022970"/>
    </source>
</evidence>
<protein>
    <recommendedName>
        <fullName evidence="8">Quaternary amine transport ATP-binding protein</fullName>
        <ecNumber evidence="8">7.6.2.9</ecNumber>
    </recommendedName>
</protein>
<dbReference type="InterPro" id="IPR051921">
    <property type="entry name" value="ABC_osmolyte_uptake_ATP-bind"/>
</dbReference>
<evidence type="ECO:0000313" key="11">
    <source>
        <dbReference type="EMBL" id="MCR6097825.1"/>
    </source>
</evidence>
<keyword evidence="5" id="KW-0029">Amino-acid transport</keyword>
<evidence type="ECO:0000256" key="3">
    <source>
        <dbReference type="ARBA" id="ARBA00022741"/>
    </source>
</evidence>
<comment type="caution">
    <text evidence="11">The sequence shown here is derived from an EMBL/GenBank/DDBJ whole genome shotgun (WGS) entry which is preliminary data.</text>
</comment>
<keyword evidence="8" id="KW-0472">Membrane</keyword>
<dbReference type="GO" id="GO:0005524">
    <property type="term" value="F:ATP binding"/>
    <property type="evidence" value="ECO:0007669"/>
    <property type="project" value="UniProtKB-UniRule"/>
</dbReference>
<comment type="catalytic activity">
    <reaction evidence="8">
        <text>a quaternary ammonium(out) + ATP + H2O = a quaternary ammonium(in) + ADP + phosphate + H(+)</text>
        <dbReference type="Rhea" id="RHEA:11036"/>
        <dbReference type="ChEBI" id="CHEBI:15377"/>
        <dbReference type="ChEBI" id="CHEBI:15378"/>
        <dbReference type="ChEBI" id="CHEBI:30616"/>
        <dbReference type="ChEBI" id="CHEBI:35267"/>
        <dbReference type="ChEBI" id="CHEBI:43474"/>
        <dbReference type="ChEBI" id="CHEBI:456216"/>
    </reaction>
</comment>
<dbReference type="SMART" id="SM00116">
    <property type="entry name" value="CBS"/>
    <property type="match status" value="2"/>
</dbReference>
<dbReference type="PANTHER" id="PTHR43869:SF1">
    <property type="entry name" value="GLYCINE BETAINE_PROLINE BETAINE TRANSPORT SYSTEM ATP-BINDING PROTEIN PROV"/>
    <property type="match status" value="1"/>
</dbReference>
<dbReference type="PROSITE" id="PS51371">
    <property type="entry name" value="CBS"/>
    <property type="match status" value="2"/>
</dbReference>
<proteinExistence type="inferred from homology"/>
<organism evidence="11 12">
    <name type="scientific">Salipaludibacillus agaradhaerens</name>
    <name type="common">Bacillus agaradhaerens</name>
    <dbReference type="NCBI Taxonomy" id="76935"/>
    <lineage>
        <taxon>Bacteria</taxon>
        <taxon>Bacillati</taxon>
        <taxon>Bacillota</taxon>
        <taxon>Bacilli</taxon>
        <taxon>Bacillales</taxon>
        <taxon>Bacillaceae</taxon>
    </lineage>
</organism>
<evidence type="ECO:0000256" key="2">
    <source>
        <dbReference type="ARBA" id="ARBA00022448"/>
    </source>
</evidence>
<keyword evidence="8" id="KW-1003">Cell membrane</keyword>
<evidence type="ECO:0000256" key="4">
    <source>
        <dbReference type="ARBA" id="ARBA00022840"/>
    </source>
</evidence>
<dbReference type="GO" id="GO:0016887">
    <property type="term" value="F:ATP hydrolysis activity"/>
    <property type="evidence" value="ECO:0007669"/>
    <property type="project" value="UniProtKB-UniRule"/>
</dbReference>
<keyword evidence="4 8" id="KW-0067">ATP-binding</keyword>
<dbReference type="SUPFAM" id="SSF54631">
    <property type="entry name" value="CBS-domain pair"/>
    <property type="match status" value="1"/>
</dbReference>
<feature type="domain" description="ABC transporter" evidence="9">
    <location>
        <begin position="69"/>
        <end position="305"/>
    </location>
</feature>
<name>A0A9Q4B4H6_SALAG</name>
<keyword evidence="8" id="KW-0997">Cell inner membrane</keyword>
<sequence length="440" mass="49469">MQFEHLYFKRYSKKGRAIIIKRYLYVALSLHLLPNKTEVSNVAKIKVEGLTKIFGKRPKQGLKLLKDGKTKNDILKETGLTVGVNQASFEVQEAEVFVIMGLSGSGKSTLVRLLNRLIEPTDGQVWIDGEDLAQMNEKELRNVRRKKLSMVFQKFGLFPFRTILSNVEYGLEVQGIAEDVRRQKAMESLELVGLKGYENQYPDQLSGGMQQRVGLARALANDPSVLLMDEAFSALDPLIRKDMQDELLDLQEKMQKTIIFITHDLDEALRIGDRITIMKDGAIVQIGTPEEILTNPADDYVERFVEDVDRSKIFTAESIMVRPETVNVEKDGPRVALQRMKDAGISSIYVVKRNRELLGIVHADQVSKAVKENVKDLKPLIQSDIPTVKPDTPMHDLFDVVSTSPIPMAVVDEDKRLQGIIIRSTILSALSGNEVNGHDS</sequence>
<keyword evidence="6 7" id="KW-0129">CBS domain</keyword>
<keyword evidence="12" id="KW-1185">Reference proteome</keyword>
<dbReference type="InterPro" id="IPR003439">
    <property type="entry name" value="ABC_transporter-like_ATP-bd"/>
</dbReference>
<keyword evidence="3 8" id="KW-0547">Nucleotide-binding</keyword>
<dbReference type="AlphaFoldDB" id="A0A9Q4B4H6"/>
<evidence type="ECO:0000259" key="10">
    <source>
        <dbReference type="PROSITE" id="PS51371"/>
    </source>
</evidence>
<accession>A0A9Q4B4H6</accession>
<dbReference type="Pfam" id="PF00571">
    <property type="entry name" value="CBS"/>
    <property type="match status" value="2"/>
</dbReference>
<dbReference type="FunFam" id="3.40.50.300:FF:000201">
    <property type="entry name" value="Glycine betaine/L-proline ABC transporter ATP-binding protein"/>
    <property type="match status" value="1"/>
</dbReference>
<dbReference type="PANTHER" id="PTHR43869">
    <property type="entry name" value="GLYCINE BETAINE/PROLINE BETAINE TRANSPORT SYSTEM ATP-BINDING PROTEIN PROV"/>
    <property type="match status" value="1"/>
</dbReference>
<dbReference type="InterPro" id="IPR000644">
    <property type="entry name" value="CBS_dom"/>
</dbReference>
<evidence type="ECO:0000313" key="12">
    <source>
        <dbReference type="Proteomes" id="UP001057753"/>
    </source>
</evidence>
<dbReference type="Pfam" id="PF00005">
    <property type="entry name" value="ABC_tran"/>
    <property type="match status" value="1"/>
</dbReference>
<dbReference type="InterPro" id="IPR005892">
    <property type="entry name" value="Gly-betaine_transp_ATP-bd"/>
</dbReference>
<feature type="domain" description="CBS" evidence="10">
    <location>
        <begin position="319"/>
        <end position="377"/>
    </location>
</feature>
<dbReference type="InterPro" id="IPR017871">
    <property type="entry name" value="ABC_transporter-like_CS"/>
</dbReference>
<gene>
    <name evidence="11" type="ORF">HXA33_14910</name>
</gene>
<dbReference type="CDD" id="cd03294">
    <property type="entry name" value="ABC_Pro_Gly_Betaine"/>
    <property type="match status" value="1"/>
</dbReference>
<dbReference type="EC" id="7.6.2.9" evidence="8"/>
<evidence type="ECO:0000256" key="1">
    <source>
        <dbReference type="ARBA" id="ARBA00005417"/>
    </source>
</evidence>
<dbReference type="EMBL" id="JABXYM010000001">
    <property type="protein sequence ID" value="MCR6097825.1"/>
    <property type="molecule type" value="Genomic_DNA"/>
</dbReference>
<evidence type="ECO:0000256" key="7">
    <source>
        <dbReference type="PROSITE-ProRule" id="PRU00703"/>
    </source>
</evidence>
<dbReference type="SMART" id="SM00382">
    <property type="entry name" value="AAA"/>
    <property type="match status" value="1"/>
</dbReference>
<dbReference type="Proteomes" id="UP001057753">
    <property type="component" value="Unassembled WGS sequence"/>
</dbReference>
<dbReference type="GO" id="GO:0006865">
    <property type="term" value="P:amino acid transport"/>
    <property type="evidence" value="ECO:0007669"/>
    <property type="project" value="UniProtKB-UniRule"/>
</dbReference>
<comment type="subcellular location">
    <subcellularLocation>
        <location evidence="8">Cell inner membrane</location>
        <topology evidence="8">Peripheral membrane protein</topology>
    </subcellularLocation>
</comment>
<dbReference type="Gene3D" id="3.40.50.300">
    <property type="entry name" value="P-loop containing nucleotide triphosphate hydrolases"/>
    <property type="match status" value="1"/>
</dbReference>
<dbReference type="PROSITE" id="PS00211">
    <property type="entry name" value="ABC_TRANSPORTER_1"/>
    <property type="match status" value="1"/>
</dbReference>
<comment type="similarity">
    <text evidence="1 8">Belongs to the ABC transporter superfamily.</text>
</comment>
<dbReference type="GO" id="GO:0006970">
    <property type="term" value="P:response to osmotic stress"/>
    <property type="evidence" value="ECO:0007669"/>
    <property type="project" value="UniProtKB-ARBA"/>
</dbReference>
<dbReference type="GO" id="GO:0031460">
    <property type="term" value="P:glycine betaine transport"/>
    <property type="evidence" value="ECO:0007669"/>
    <property type="project" value="InterPro"/>
</dbReference>